<dbReference type="Proteomes" id="UP000321773">
    <property type="component" value="Unassembled WGS sequence"/>
</dbReference>
<reference evidence="4 7" key="2">
    <citation type="submission" date="2019-07" db="EMBL/GenBank/DDBJ databases">
        <title>Whole genome shotgun sequence of Halolactibacillus miurensis NBRC 100873.</title>
        <authorList>
            <person name="Hosoyama A."/>
            <person name="Uohara A."/>
            <person name="Ohji S."/>
            <person name="Ichikawa N."/>
        </authorList>
    </citation>
    <scope>NUCLEOTIDE SEQUENCE [LARGE SCALE GENOMIC DNA]</scope>
    <source>
        <strain evidence="4 7">NBRC 100873</strain>
    </source>
</reference>
<dbReference type="Gene3D" id="3.30.70.270">
    <property type="match status" value="1"/>
</dbReference>
<feature type="domain" description="HD" evidence="2">
    <location>
        <begin position="346"/>
        <end position="468"/>
    </location>
</feature>
<dbReference type="InterPro" id="IPR006675">
    <property type="entry name" value="HDIG_dom"/>
</dbReference>
<evidence type="ECO:0000313" key="4">
    <source>
        <dbReference type="EMBL" id="GEM05475.1"/>
    </source>
</evidence>
<gene>
    <name evidence="4" type="ORF">HMI01_24630</name>
    <name evidence="5" type="ORF">SAMN05421668_1319</name>
</gene>
<evidence type="ECO:0000259" key="2">
    <source>
        <dbReference type="PROSITE" id="PS51831"/>
    </source>
</evidence>
<name>A0A1I6UQL9_9BACI</name>
<dbReference type="RefSeq" id="WP_089855419.1">
    <property type="nucleotide sequence ID" value="NZ_BJWJ01000035.1"/>
</dbReference>
<dbReference type="Gene3D" id="1.10.3210.10">
    <property type="entry name" value="Hypothetical protein af1432"/>
    <property type="match status" value="1"/>
</dbReference>
<dbReference type="InterPro" id="IPR000160">
    <property type="entry name" value="GGDEF_dom"/>
</dbReference>
<organism evidence="5 6">
    <name type="scientific">Halolactibacillus miurensis</name>
    <dbReference type="NCBI Taxonomy" id="306541"/>
    <lineage>
        <taxon>Bacteria</taxon>
        <taxon>Bacillati</taxon>
        <taxon>Bacillota</taxon>
        <taxon>Bacilli</taxon>
        <taxon>Bacillales</taxon>
        <taxon>Bacillaceae</taxon>
        <taxon>Halolactibacillus</taxon>
    </lineage>
</organism>
<dbReference type="Proteomes" id="UP000199139">
    <property type="component" value="Unassembled WGS sequence"/>
</dbReference>
<evidence type="ECO:0000313" key="5">
    <source>
        <dbReference type="EMBL" id="SFT03752.1"/>
    </source>
</evidence>
<dbReference type="STRING" id="306541.SAMN05421668_1319"/>
<dbReference type="InterPro" id="IPR029787">
    <property type="entry name" value="Nucleotide_cyclase"/>
</dbReference>
<evidence type="ECO:0000259" key="1">
    <source>
        <dbReference type="PROSITE" id="PS50887"/>
    </source>
</evidence>
<feature type="domain" description="GGDEF" evidence="1">
    <location>
        <begin position="203"/>
        <end position="336"/>
    </location>
</feature>
<reference evidence="5 6" key="1">
    <citation type="submission" date="2016-10" db="EMBL/GenBank/DDBJ databases">
        <authorList>
            <person name="de Groot N.N."/>
        </authorList>
    </citation>
    <scope>NUCLEOTIDE SEQUENCE [LARGE SCALE GENOMIC DNA]</scope>
    <source>
        <strain evidence="5 6">DSM 17074</strain>
    </source>
</reference>
<dbReference type="PROSITE" id="PS51831">
    <property type="entry name" value="HD"/>
    <property type="match status" value="1"/>
</dbReference>
<evidence type="ECO:0000259" key="3">
    <source>
        <dbReference type="PROSITE" id="PS51832"/>
    </source>
</evidence>
<dbReference type="PROSITE" id="PS51832">
    <property type="entry name" value="HD_GYP"/>
    <property type="match status" value="1"/>
</dbReference>
<dbReference type="InterPro" id="IPR003607">
    <property type="entry name" value="HD/PDEase_dom"/>
</dbReference>
<dbReference type="InterPro" id="IPR043128">
    <property type="entry name" value="Rev_trsase/Diguanyl_cyclase"/>
</dbReference>
<dbReference type="Pfam" id="PF00990">
    <property type="entry name" value="GGDEF"/>
    <property type="match status" value="1"/>
</dbReference>
<dbReference type="NCBIfam" id="TIGR00277">
    <property type="entry name" value="HDIG"/>
    <property type="match status" value="1"/>
</dbReference>
<evidence type="ECO:0000313" key="7">
    <source>
        <dbReference type="Proteomes" id="UP000321773"/>
    </source>
</evidence>
<dbReference type="CDD" id="cd00077">
    <property type="entry name" value="HDc"/>
    <property type="match status" value="1"/>
</dbReference>
<protein>
    <submittedName>
        <fullName evidence="5">Diguanylate cyclase (GGDEF) domain-containing protein/HDIG domain-containing protein</fullName>
    </submittedName>
</protein>
<dbReference type="OrthoDB" id="9759607at2"/>
<dbReference type="SUPFAM" id="SSF55073">
    <property type="entry name" value="Nucleotide cyclase"/>
    <property type="match status" value="1"/>
</dbReference>
<dbReference type="Pfam" id="PF13487">
    <property type="entry name" value="HD_5"/>
    <property type="match status" value="1"/>
</dbReference>
<sequence>MSELEKLIEQVLEKNSPHKEFEGSKEILIEALSIYHEELCSQNDELSEINQYLEETKLEYERLFMDAPVGYLIVDLTGLIVKANHYSYQLFDSLTPHQSKLQHFIADEDQDRFYFFFQQLKEDQLETSFSFKTRTEPVRYIKFLQQYVRSNETLIHLAMIDETALVTYQKQIKYMSNHDALTGVYNRHYYENLIQQLNEKLTKHFGVIFADINGLKMINDAFGHMFGDELIKKAVELIEHHMDDTMYLARIGGDEFVIILTETTEEQMKKLMLTLKEAQSLITVKDIQLSISFGYAYKRKPSQDLIKLVHLAEDRMYQNKLHTKSSGRKDIIEGILAVLHEKKPREKEHGERVSFLAETFGKVLNLNATEIHQLKTAGLLHDIGKVTVDHTILDKASGLNTNEKREMKQHPEMGYRILQASQEFKDIADIVLYHHEFYDGTGYPRGLKGESIPYLSRILAVCDAYDAMTKPRPYSIPKSKEEASTELKYHKGRQFDAELVDIFISKVLLKVDLN</sequence>
<dbReference type="EMBL" id="FPAI01000031">
    <property type="protein sequence ID" value="SFT03752.1"/>
    <property type="molecule type" value="Genomic_DNA"/>
</dbReference>
<dbReference type="SMART" id="SM00267">
    <property type="entry name" value="GGDEF"/>
    <property type="match status" value="1"/>
</dbReference>
<evidence type="ECO:0000313" key="6">
    <source>
        <dbReference type="Proteomes" id="UP000199139"/>
    </source>
</evidence>
<dbReference type="SUPFAM" id="SSF109604">
    <property type="entry name" value="HD-domain/PDEase-like"/>
    <property type="match status" value="1"/>
</dbReference>
<dbReference type="PROSITE" id="PS50887">
    <property type="entry name" value="GGDEF"/>
    <property type="match status" value="1"/>
</dbReference>
<dbReference type="InterPro" id="IPR037522">
    <property type="entry name" value="HD_GYP_dom"/>
</dbReference>
<dbReference type="CDD" id="cd01949">
    <property type="entry name" value="GGDEF"/>
    <property type="match status" value="1"/>
</dbReference>
<dbReference type="NCBIfam" id="TIGR00254">
    <property type="entry name" value="GGDEF"/>
    <property type="match status" value="1"/>
</dbReference>
<proteinExistence type="predicted"/>
<feature type="domain" description="HD-GYP" evidence="3">
    <location>
        <begin position="324"/>
        <end position="514"/>
    </location>
</feature>
<dbReference type="PANTHER" id="PTHR43155">
    <property type="entry name" value="CYCLIC DI-GMP PHOSPHODIESTERASE PA4108-RELATED"/>
    <property type="match status" value="1"/>
</dbReference>
<dbReference type="AlphaFoldDB" id="A0A1I6UQL9"/>
<dbReference type="PANTHER" id="PTHR43155:SF2">
    <property type="entry name" value="CYCLIC DI-GMP PHOSPHODIESTERASE PA4108"/>
    <property type="match status" value="1"/>
</dbReference>
<dbReference type="EMBL" id="BJWJ01000035">
    <property type="protein sequence ID" value="GEM05475.1"/>
    <property type="molecule type" value="Genomic_DNA"/>
</dbReference>
<dbReference type="SMART" id="SM00471">
    <property type="entry name" value="HDc"/>
    <property type="match status" value="1"/>
</dbReference>
<accession>A0A1I6UQL9</accession>
<dbReference type="InterPro" id="IPR006674">
    <property type="entry name" value="HD_domain"/>
</dbReference>
<keyword evidence="7" id="KW-1185">Reference proteome</keyword>